<evidence type="ECO:0000256" key="1">
    <source>
        <dbReference type="SAM" id="MobiDB-lite"/>
    </source>
</evidence>
<dbReference type="EMBL" id="JBICBM010000024">
    <property type="protein sequence ID" value="MFF9886888.1"/>
    <property type="molecule type" value="Genomic_DNA"/>
</dbReference>
<comment type="caution">
    <text evidence="2">The sequence shown here is derived from an EMBL/GenBank/DDBJ whole genome shotgun (WGS) entry which is preliminary data.</text>
</comment>
<proteinExistence type="predicted"/>
<evidence type="ECO:0000313" key="3">
    <source>
        <dbReference type="Proteomes" id="UP001603418"/>
    </source>
</evidence>
<evidence type="ECO:0000313" key="2">
    <source>
        <dbReference type="EMBL" id="MFF9886888.1"/>
    </source>
</evidence>
<dbReference type="Proteomes" id="UP001603418">
    <property type="component" value="Unassembled WGS sequence"/>
</dbReference>
<organism evidence="2 3">
    <name type="scientific">Streptomyces eurythermus</name>
    <dbReference type="NCBI Taxonomy" id="42237"/>
    <lineage>
        <taxon>Bacteria</taxon>
        <taxon>Bacillati</taxon>
        <taxon>Actinomycetota</taxon>
        <taxon>Actinomycetes</taxon>
        <taxon>Kitasatosporales</taxon>
        <taxon>Streptomycetaceae</taxon>
        <taxon>Streptomyces</taxon>
    </lineage>
</organism>
<protein>
    <submittedName>
        <fullName evidence="2">Uncharacterized protein</fullName>
    </submittedName>
</protein>
<reference evidence="2 3" key="1">
    <citation type="submission" date="2024-10" db="EMBL/GenBank/DDBJ databases">
        <title>The Natural Products Discovery Center: Release of the First 8490 Sequenced Strains for Exploring Actinobacteria Biosynthetic Diversity.</title>
        <authorList>
            <person name="Kalkreuter E."/>
            <person name="Kautsar S.A."/>
            <person name="Yang D."/>
            <person name="Bader C.D."/>
            <person name="Teijaro C.N."/>
            <person name="Fluegel L."/>
            <person name="Davis C.M."/>
            <person name="Simpson J.R."/>
            <person name="Lauterbach L."/>
            <person name="Steele A.D."/>
            <person name="Gui C."/>
            <person name="Meng S."/>
            <person name="Li G."/>
            <person name="Viehrig K."/>
            <person name="Ye F."/>
            <person name="Su P."/>
            <person name="Kiefer A.F."/>
            <person name="Nichols A."/>
            <person name="Cepeda A.J."/>
            <person name="Yan W."/>
            <person name="Fan B."/>
            <person name="Jiang Y."/>
            <person name="Adhikari A."/>
            <person name="Zheng C.-J."/>
            <person name="Schuster L."/>
            <person name="Cowan T.M."/>
            <person name="Smanski M.J."/>
            <person name="Chevrette M.G."/>
            <person name="De Carvalho L.P.S."/>
            <person name="Shen B."/>
        </authorList>
    </citation>
    <scope>NUCLEOTIDE SEQUENCE [LARGE SCALE GENOMIC DNA]</scope>
    <source>
        <strain evidence="2 3">NPDC013366</strain>
    </source>
</reference>
<gene>
    <name evidence="2" type="ORF">ACF1HC_35655</name>
</gene>
<sequence length="46" mass="4975">MEPSPRAALVVVIRRRGSGSPDGAARRTPVHHPVDPRFNQSLLSVS</sequence>
<dbReference type="RefSeq" id="WP_157855637.1">
    <property type="nucleotide sequence ID" value="NZ_JBFACJ010000028.1"/>
</dbReference>
<name>A0ABW6Z7I8_9ACTN</name>
<keyword evidence="3" id="KW-1185">Reference proteome</keyword>
<feature type="region of interest" description="Disordered" evidence="1">
    <location>
        <begin position="15"/>
        <end position="46"/>
    </location>
</feature>
<accession>A0ABW6Z7I8</accession>